<dbReference type="InterPro" id="IPR017871">
    <property type="entry name" value="ABC_transporter-like_CS"/>
</dbReference>
<dbReference type="RefSeq" id="WP_107883687.1">
    <property type="nucleotide sequence ID" value="NZ_PYSG01000002.1"/>
</dbReference>
<reference evidence="5 7" key="1">
    <citation type="submission" date="2018-03" db="EMBL/GenBank/DDBJ databases">
        <authorList>
            <person name="Dailey F.E."/>
        </authorList>
    </citation>
    <scope>NUCLEOTIDE SEQUENCE [LARGE SCALE GENOMIC DNA]</scope>
    <source>
        <strain evidence="5 7">CW7</strain>
    </source>
</reference>
<evidence type="ECO:0000313" key="7">
    <source>
        <dbReference type="Proteomes" id="UP000240506"/>
    </source>
</evidence>
<dbReference type="SMART" id="SM00382">
    <property type="entry name" value="AAA"/>
    <property type="match status" value="1"/>
</dbReference>
<name>A0ABX5HWL0_9GAMM</name>
<dbReference type="InterPro" id="IPR003439">
    <property type="entry name" value="ABC_transporter-like_ATP-bd"/>
</dbReference>
<dbReference type="Proteomes" id="UP000240506">
    <property type="component" value="Unassembled WGS sequence"/>
</dbReference>
<dbReference type="InterPro" id="IPR027417">
    <property type="entry name" value="P-loop_NTPase"/>
</dbReference>
<feature type="domain" description="ABC transporter" evidence="4">
    <location>
        <begin position="8"/>
        <end position="239"/>
    </location>
</feature>
<dbReference type="EMBL" id="PYSG01000002">
    <property type="protein sequence ID" value="PTA51300.1"/>
    <property type="molecule type" value="Genomic_DNA"/>
</dbReference>
<dbReference type="Pfam" id="PF00005">
    <property type="entry name" value="ABC_tran"/>
    <property type="match status" value="1"/>
</dbReference>
<keyword evidence="3" id="KW-0067">ATP-binding</keyword>
<accession>A0ABX5HWL0</accession>
<keyword evidence="1" id="KW-0813">Transport</keyword>
<dbReference type="Gene3D" id="3.40.50.300">
    <property type="entry name" value="P-loop containing nucleotide triphosphate hydrolases"/>
    <property type="match status" value="1"/>
</dbReference>
<evidence type="ECO:0000313" key="6">
    <source>
        <dbReference type="EMBL" id="PTA51300.1"/>
    </source>
</evidence>
<sequence>MVDITHALVLEGLKKTYKGGVEAVKGISLTVNKGDFFALLGPNGAGKSTTIGIISSLVQKSAGTVKIFDYDIDKQLEHAKLCIGLVPQEFNFNQFETVLQIVVNQAGYYGVPKSVALERAKKYLSQLDLWEKRHSPSRELSGGMKRRLMIARALMHEPKLLILDEPTAGVDIELRRSMWEFLKQINQQGVTIILTTHYLEEAEMLCRNIGIIDNGILVECTSMKALLSKLNMETFILDLRRDIQTAPILDGMACRLTDPHTLEVDVAKEHNLNDVFSQLSAANVEVLSMRNKANRLEELFVELVKKTQEASV</sequence>
<dbReference type="PANTHER" id="PTHR42711">
    <property type="entry name" value="ABC TRANSPORTER ATP-BINDING PROTEIN"/>
    <property type="match status" value="1"/>
</dbReference>
<gene>
    <name evidence="5" type="ORF">C9I43_12715</name>
    <name evidence="6" type="ORF">C9I43_12755</name>
</gene>
<dbReference type="PROSITE" id="PS00211">
    <property type="entry name" value="ABC_TRANSPORTER_1"/>
    <property type="match status" value="1"/>
</dbReference>
<evidence type="ECO:0000256" key="1">
    <source>
        <dbReference type="ARBA" id="ARBA00022448"/>
    </source>
</evidence>
<protein>
    <submittedName>
        <fullName evidence="5">ABC transporter</fullName>
    </submittedName>
</protein>
<dbReference type="CDD" id="cd03230">
    <property type="entry name" value="ABC_DR_subfamily_A"/>
    <property type="match status" value="1"/>
</dbReference>
<organism evidence="5 7">
    <name type="scientific">Shewanella morhuae</name>
    <dbReference type="NCBI Taxonomy" id="365591"/>
    <lineage>
        <taxon>Bacteria</taxon>
        <taxon>Pseudomonadati</taxon>
        <taxon>Pseudomonadota</taxon>
        <taxon>Gammaproteobacteria</taxon>
        <taxon>Alteromonadales</taxon>
        <taxon>Shewanellaceae</taxon>
        <taxon>Shewanella</taxon>
    </lineage>
</organism>
<proteinExistence type="predicted"/>
<keyword evidence="2" id="KW-0547">Nucleotide-binding</keyword>
<evidence type="ECO:0000313" key="5">
    <source>
        <dbReference type="EMBL" id="PTA51292.1"/>
    </source>
</evidence>
<reference evidence="5 7" key="2">
    <citation type="submission" date="2018-04" db="EMBL/GenBank/DDBJ databases">
        <title>Genomic sequence of a freshwater isolate of Shewanella morhuae.</title>
        <authorList>
            <person name="Castillo D.E."/>
            <person name="Gram L."/>
        </authorList>
    </citation>
    <scope>NUCLEOTIDE SEQUENCE [LARGE SCALE GENOMIC DNA]</scope>
    <source>
        <strain evidence="5 7">CW7</strain>
    </source>
</reference>
<dbReference type="PROSITE" id="PS50893">
    <property type="entry name" value="ABC_TRANSPORTER_2"/>
    <property type="match status" value="1"/>
</dbReference>
<dbReference type="InterPro" id="IPR050763">
    <property type="entry name" value="ABC_transporter_ATP-binding"/>
</dbReference>
<dbReference type="InterPro" id="IPR003593">
    <property type="entry name" value="AAA+_ATPase"/>
</dbReference>
<keyword evidence="7" id="KW-1185">Reference proteome</keyword>
<dbReference type="EMBL" id="PYSG01000002">
    <property type="protein sequence ID" value="PTA51292.1"/>
    <property type="molecule type" value="Genomic_DNA"/>
</dbReference>
<dbReference type="SUPFAM" id="SSF52540">
    <property type="entry name" value="P-loop containing nucleoside triphosphate hydrolases"/>
    <property type="match status" value="1"/>
</dbReference>
<evidence type="ECO:0000256" key="2">
    <source>
        <dbReference type="ARBA" id="ARBA00022741"/>
    </source>
</evidence>
<comment type="caution">
    <text evidence="5">The sequence shown here is derived from an EMBL/GenBank/DDBJ whole genome shotgun (WGS) entry which is preliminary data.</text>
</comment>
<evidence type="ECO:0000256" key="3">
    <source>
        <dbReference type="ARBA" id="ARBA00022840"/>
    </source>
</evidence>
<evidence type="ECO:0000259" key="4">
    <source>
        <dbReference type="PROSITE" id="PS50893"/>
    </source>
</evidence>
<dbReference type="PANTHER" id="PTHR42711:SF15">
    <property type="entry name" value="ABC-TYPE MULTIDRUG TRANSPORT SYSTEM, ATPASE COMPONENT"/>
    <property type="match status" value="1"/>
</dbReference>